<evidence type="ECO:0000256" key="1">
    <source>
        <dbReference type="SAM" id="MobiDB-lite"/>
    </source>
</evidence>
<dbReference type="NCBIfam" id="TIGR03083">
    <property type="entry name" value="maleylpyruvate isomerase family mycothiol-dependent enzyme"/>
    <property type="match status" value="1"/>
</dbReference>
<dbReference type="AlphaFoldDB" id="A0A0H3MAZ1"/>
<dbReference type="NCBIfam" id="TIGR03086">
    <property type="entry name" value="TIGR03086 family metal-binding protein"/>
    <property type="match status" value="1"/>
</dbReference>
<dbReference type="Gene3D" id="1.20.120.450">
    <property type="entry name" value="dinb family like domain"/>
    <property type="match status" value="1"/>
</dbReference>
<dbReference type="InterPro" id="IPR024344">
    <property type="entry name" value="MDMPI_metal-binding"/>
</dbReference>
<reference evidence="3 4" key="1">
    <citation type="journal article" date="2007" name="Proc. Natl. Acad. Sci. U.S.A.">
        <title>Genome plasticity of BCG and impact on vaccine efficacy.</title>
        <authorList>
            <person name="Brosch R."/>
            <person name="Gordon S.V."/>
            <person name="Garnier T."/>
            <person name="Eiglmeier K."/>
            <person name="Frigui W."/>
            <person name="Valenti P."/>
            <person name="Dos Santos S."/>
            <person name="Duthoy S."/>
            <person name="Lacroix C."/>
            <person name="Garcia-Pelayo C."/>
            <person name="Inwald J.K."/>
            <person name="Golby P."/>
            <person name="Garcia J.N."/>
            <person name="Hewinson R.G."/>
            <person name="Behr M.A."/>
            <person name="Quail M.A."/>
            <person name="Churcher C."/>
            <person name="Barrell B.G."/>
            <person name="Parkhill J."/>
            <person name="Cole S.T."/>
        </authorList>
    </citation>
    <scope>NUCLEOTIDE SEQUENCE [LARGE SCALE GENOMIC DNA]</scope>
    <source>
        <strain evidence="4">BCG / Pasteur 1173P2</strain>
    </source>
</reference>
<name>A0A0H3MAZ1_MYCBP</name>
<feature type="domain" description="Mycothiol-dependent maleylpyruvate isomerase metal-binding" evidence="2">
    <location>
        <begin position="9"/>
        <end position="121"/>
    </location>
</feature>
<dbReference type="InterPro" id="IPR034660">
    <property type="entry name" value="DinB/YfiT-like"/>
</dbReference>
<gene>
    <name evidence="3" type="ordered locus">BCG_0788</name>
</gene>
<dbReference type="Proteomes" id="UP000001472">
    <property type="component" value="Chromosome"/>
</dbReference>
<evidence type="ECO:0000313" key="4">
    <source>
        <dbReference type="Proteomes" id="UP000001472"/>
    </source>
</evidence>
<evidence type="ECO:0000313" key="3">
    <source>
        <dbReference type="EMBL" id="CAL70774.1"/>
    </source>
</evidence>
<dbReference type="Pfam" id="PF11716">
    <property type="entry name" value="MDMPI_N"/>
    <property type="match status" value="1"/>
</dbReference>
<feature type="compositionally biased region" description="Basic and acidic residues" evidence="1">
    <location>
        <begin position="157"/>
        <end position="169"/>
    </location>
</feature>
<accession>A0A0H3MAZ1</accession>
<feature type="region of interest" description="Disordered" evidence="1">
    <location>
        <begin position="151"/>
        <end position="172"/>
    </location>
</feature>
<dbReference type="EMBL" id="AM408590">
    <property type="protein sequence ID" value="CAL70774.1"/>
    <property type="molecule type" value="Genomic_DNA"/>
</dbReference>
<dbReference type="InterPro" id="IPR017520">
    <property type="entry name" value="CHP03086"/>
</dbReference>
<dbReference type="SUPFAM" id="SSF109854">
    <property type="entry name" value="DinB/YfiT-like putative metalloenzymes"/>
    <property type="match status" value="1"/>
</dbReference>
<dbReference type="RefSeq" id="WP_003403741.1">
    <property type="nucleotide sequence ID" value="NC_008769.1"/>
</dbReference>
<dbReference type="SMR" id="A0A0H3MAZ1"/>
<sequence>MDPLMAHQRAQDAFAALLANVRADQLGGPTPCSEWTINDLIEHVVGGNEQVGRWAASPIEPPARPDGLVAAHQAAAAVAHEIFAAPGGMSATFKLPLGEVPGQVFIGLRTTDVLTHAWDLAAATGQSTDLDPELAVERLAAARALVGPQFRGPGKPFADEKPCPRERPPADQLAAFLGRTVR</sequence>
<dbReference type="HOGENOM" id="CLU_051661_2_1_11"/>
<proteinExistence type="predicted"/>
<protein>
    <recommendedName>
        <fullName evidence="2">Mycothiol-dependent maleylpyruvate isomerase metal-binding domain-containing protein</fullName>
    </recommendedName>
</protein>
<dbReference type="GO" id="GO:0046872">
    <property type="term" value="F:metal ion binding"/>
    <property type="evidence" value="ECO:0007669"/>
    <property type="project" value="InterPro"/>
</dbReference>
<dbReference type="InterPro" id="IPR017517">
    <property type="entry name" value="Maleyloyr_isom"/>
</dbReference>
<dbReference type="KEGG" id="mbb:BCG_0788"/>
<evidence type="ECO:0000259" key="2">
    <source>
        <dbReference type="Pfam" id="PF11716"/>
    </source>
</evidence>
<organism evidence="3 4">
    <name type="scientific">Mycobacterium bovis (strain BCG / Pasteur 1173P2)</name>
    <dbReference type="NCBI Taxonomy" id="410289"/>
    <lineage>
        <taxon>Bacteria</taxon>
        <taxon>Bacillati</taxon>
        <taxon>Actinomycetota</taxon>
        <taxon>Actinomycetes</taxon>
        <taxon>Mycobacteriales</taxon>
        <taxon>Mycobacteriaceae</taxon>
        <taxon>Mycobacterium</taxon>
        <taxon>Mycobacterium tuberculosis complex</taxon>
    </lineage>
</organism>